<name>A0AAW9Q839_9CYAN</name>
<feature type="domain" description="DUF6996" evidence="1">
    <location>
        <begin position="11"/>
        <end position="79"/>
    </location>
</feature>
<protein>
    <recommendedName>
        <fullName evidence="6">Translation elongation factor</fullName>
    </recommendedName>
</protein>
<evidence type="ECO:0000259" key="3">
    <source>
        <dbReference type="Pfam" id="PF23871"/>
    </source>
</evidence>
<dbReference type="InterPro" id="IPR054266">
    <property type="entry name" value="DUF6997"/>
</dbReference>
<evidence type="ECO:0008006" key="6">
    <source>
        <dbReference type="Google" id="ProtNLM"/>
    </source>
</evidence>
<dbReference type="Proteomes" id="UP001333818">
    <property type="component" value="Unassembled WGS sequence"/>
</dbReference>
<comment type="caution">
    <text evidence="4">The sequence shown here is derived from an EMBL/GenBank/DDBJ whole genome shotgun (WGS) entry which is preliminary data.</text>
</comment>
<proteinExistence type="predicted"/>
<feature type="domain" description="DUF6997" evidence="2">
    <location>
        <begin position="80"/>
        <end position="253"/>
    </location>
</feature>
<feature type="domain" description="DUF7226" evidence="3">
    <location>
        <begin position="291"/>
        <end position="394"/>
    </location>
</feature>
<keyword evidence="5" id="KW-1185">Reference proteome</keyword>
<evidence type="ECO:0000259" key="2">
    <source>
        <dbReference type="Pfam" id="PF22518"/>
    </source>
</evidence>
<dbReference type="AlphaFoldDB" id="A0AAW9Q839"/>
<evidence type="ECO:0000313" key="4">
    <source>
        <dbReference type="EMBL" id="MEE3719680.1"/>
    </source>
</evidence>
<evidence type="ECO:0000259" key="1">
    <source>
        <dbReference type="Pfam" id="PF22515"/>
    </source>
</evidence>
<dbReference type="InterPro" id="IPR054265">
    <property type="entry name" value="DUF6996"/>
</dbReference>
<dbReference type="Pfam" id="PF23871">
    <property type="entry name" value="DUF7226"/>
    <property type="match status" value="1"/>
</dbReference>
<dbReference type="InterPro" id="IPR055650">
    <property type="entry name" value="DUF7226"/>
</dbReference>
<dbReference type="Pfam" id="PF22515">
    <property type="entry name" value="DUF6996"/>
    <property type="match status" value="1"/>
</dbReference>
<organism evidence="4 5">
    <name type="scientific">Tumidithrix elongata BACA0141</name>
    <dbReference type="NCBI Taxonomy" id="2716417"/>
    <lineage>
        <taxon>Bacteria</taxon>
        <taxon>Bacillati</taxon>
        <taxon>Cyanobacteriota</taxon>
        <taxon>Cyanophyceae</taxon>
        <taxon>Pseudanabaenales</taxon>
        <taxon>Pseudanabaenaceae</taxon>
        <taxon>Tumidithrix</taxon>
        <taxon>Tumidithrix elongata</taxon>
    </lineage>
</organism>
<dbReference type="EMBL" id="JAZBJZ010000158">
    <property type="protein sequence ID" value="MEE3719680.1"/>
    <property type="molecule type" value="Genomic_DNA"/>
</dbReference>
<reference evidence="4" key="1">
    <citation type="submission" date="2024-01" db="EMBL/GenBank/DDBJ databases">
        <title>Bank of Algae and Cyanobacteria of the Azores (BACA) strain genomes.</title>
        <authorList>
            <person name="Luz R."/>
            <person name="Cordeiro R."/>
            <person name="Fonseca A."/>
            <person name="Goncalves V."/>
        </authorList>
    </citation>
    <scope>NUCLEOTIDE SEQUENCE</scope>
    <source>
        <strain evidence="4">BACA0141</strain>
    </source>
</reference>
<dbReference type="Pfam" id="PF22518">
    <property type="entry name" value="DUF6997"/>
    <property type="match status" value="1"/>
</dbReference>
<dbReference type="RefSeq" id="WP_330486117.1">
    <property type="nucleotide sequence ID" value="NZ_JAZBJZ010000158.1"/>
</dbReference>
<gene>
    <name evidence="4" type="ORF">V2H45_23340</name>
</gene>
<evidence type="ECO:0000313" key="5">
    <source>
        <dbReference type="Proteomes" id="UP001333818"/>
    </source>
</evidence>
<sequence>MSSSKEKTKNDLAWEEIFKQYQILDKISKYRFYEIESSLINNFRESRLMAKFDHYVNLPEIFREHNLSILPISRSRYVIGNFNTHFKVKYNEDIEITPVEFQLNIETLDYNNLYSETSMLHCAFITKMIDHLVEEQTFQTVSGRMSTDSFSFNIRSSIDLQPYQIEVQNSQCEIDAGFESDNYFILIEAKKGKVEDFLIRQLYYPYRLWQSKTSKKVLPILMTYSYDIFSFFIYDFNDESEYNSIELVKQIDFQISPEEINREDVSNVLSQINPTRESQDIPFPQANDFGKVIDLLDLLVEKDLTKEDIAENYQFNLRQSDYYANAGAYIGLIQKYKNHIENKTFFNLTSEAKSLLRRRHKAKYLGLIAKILEDQIFYQAFKLTNEKGEVPSANSRMKCNGV</sequence>
<accession>A0AAW9Q839</accession>